<comment type="caution">
    <text evidence="2">The sequence shown here is derived from an EMBL/GenBank/DDBJ whole genome shotgun (WGS) entry which is preliminary data.</text>
</comment>
<accession>A0A421DLB8</accession>
<evidence type="ECO:0000313" key="3">
    <source>
        <dbReference type="Proteomes" id="UP000285648"/>
    </source>
</evidence>
<reference evidence="2 3" key="1">
    <citation type="submission" date="2016-09" db="EMBL/GenBank/DDBJ databases">
        <authorList>
            <person name="Doonan J."/>
            <person name="Pachebat J.A."/>
            <person name="Golyshin P.N."/>
            <person name="Denman S."/>
            <person name="Mcdonald J.E."/>
        </authorList>
    </citation>
    <scope>NUCLEOTIDE SEQUENCE [LARGE SCALE GENOMIC DNA]</scope>
    <source>
        <strain evidence="2 3">NCPPB 3934</strain>
    </source>
</reference>
<feature type="transmembrane region" description="Helical" evidence="1">
    <location>
        <begin position="142"/>
        <end position="162"/>
    </location>
</feature>
<feature type="transmembrane region" description="Helical" evidence="1">
    <location>
        <begin position="91"/>
        <end position="112"/>
    </location>
</feature>
<protein>
    <submittedName>
        <fullName evidence="2">Uncharacterized protein</fullName>
    </submittedName>
</protein>
<name>A0A421DLB8_9GAMM</name>
<dbReference type="Proteomes" id="UP000285648">
    <property type="component" value="Unassembled WGS sequence"/>
</dbReference>
<keyword evidence="3" id="KW-1185">Reference proteome</keyword>
<evidence type="ECO:0000256" key="1">
    <source>
        <dbReference type="SAM" id="Phobius"/>
    </source>
</evidence>
<feature type="transmembrane region" description="Helical" evidence="1">
    <location>
        <begin position="60"/>
        <end position="79"/>
    </location>
</feature>
<sequence>MQQSSSITLWSYLLSRDAHLTIVLPIVLYHIAFWLGGGGIALLITALYSAVVEGVNRRKGALAIIALIMLSGGSHYLYILGHTPFAIRQESVFLAVSGAISVVIVFAVYSLLQRPVVRTLAEQAMPVLKTLPFYNTPRYARAWHEVSVVWMLIFLLKALGIYALSQQEGLPMDAIVLVCGWPITLLLIIFSFYWPRYRWVAKSIG</sequence>
<dbReference type="RefSeq" id="WP_121575887.1">
    <property type="nucleotide sequence ID" value="NZ_MJLZ01000036.1"/>
</dbReference>
<dbReference type="AlphaFoldDB" id="A0A421DLB8"/>
<keyword evidence="1" id="KW-0472">Membrane</keyword>
<keyword evidence="1" id="KW-1133">Transmembrane helix</keyword>
<evidence type="ECO:0000313" key="2">
    <source>
        <dbReference type="EMBL" id="RLM20976.1"/>
    </source>
</evidence>
<keyword evidence="1" id="KW-0812">Transmembrane</keyword>
<gene>
    <name evidence="2" type="ORF">BIY29_14495</name>
</gene>
<proteinExistence type="predicted"/>
<dbReference type="EMBL" id="MJLZ01000036">
    <property type="protein sequence ID" value="RLM20976.1"/>
    <property type="molecule type" value="Genomic_DNA"/>
</dbReference>
<organism evidence="2 3">
    <name type="scientific">Brenneria alni</name>
    <dbReference type="NCBI Taxonomy" id="71656"/>
    <lineage>
        <taxon>Bacteria</taxon>
        <taxon>Pseudomonadati</taxon>
        <taxon>Pseudomonadota</taxon>
        <taxon>Gammaproteobacteria</taxon>
        <taxon>Enterobacterales</taxon>
        <taxon>Pectobacteriaceae</taxon>
        <taxon>Brenneria</taxon>
    </lineage>
</organism>
<feature type="transmembrane region" description="Helical" evidence="1">
    <location>
        <begin position="20"/>
        <end position="48"/>
    </location>
</feature>
<dbReference type="OrthoDB" id="6443340at2"/>
<feature type="transmembrane region" description="Helical" evidence="1">
    <location>
        <begin position="174"/>
        <end position="194"/>
    </location>
</feature>